<keyword evidence="9" id="KW-0732">Signal</keyword>
<evidence type="ECO:0000256" key="2">
    <source>
        <dbReference type="ARBA" id="ARBA00022448"/>
    </source>
</evidence>
<evidence type="ECO:0000256" key="6">
    <source>
        <dbReference type="ARBA" id="ARBA00049660"/>
    </source>
</evidence>
<dbReference type="Pfam" id="PF01226">
    <property type="entry name" value="Form_Nir_trans"/>
    <property type="match status" value="1"/>
</dbReference>
<evidence type="ECO:0000256" key="5">
    <source>
        <dbReference type="ARBA" id="ARBA00023136"/>
    </source>
</evidence>
<dbReference type="PANTHER" id="PTHR30520">
    <property type="entry name" value="FORMATE TRANSPORTER-RELATED"/>
    <property type="match status" value="1"/>
</dbReference>
<protein>
    <recommendedName>
        <fullName evidence="12">Formate/nitrite transporter</fullName>
    </recommendedName>
</protein>
<dbReference type="FunFam" id="1.20.1080.10:FF:000011">
    <property type="entry name" value="Formate family transporter"/>
    <property type="match status" value="1"/>
</dbReference>
<gene>
    <name evidence="10" type="ORF">ZT3D7_G10947</name>
</gene>
<keyword evidence="2" id="KW-0813">Transport</keyword>
<evidence type="ECO:0000313" key="11">
    <source>
        <dbReference type="Proteomes" id="UP000215127"/>
    </source>
</evidence>
<feature type="transmembrane region" description="Helical" evidence="8">
    <location>
        <begin position="212"/>
        <end position="235"/>
    </location>
</feature>
<dbReference type="STRING" id="1276538.A0A1X7S7Z1"/>
<evidence type="ECO:0000256" key="4">
    <source>
        <dbReference type="ARBA" id="ARBA00022989"/>
    </source>
</evidence>
<feature type="signal peptide" evidence="9">
    <location>
        <begin position="1"/>
        <end position="22"/>
    </location>
</feature>
<keyword evidence="5 8" id="KW-0472">Membrane</keyword>
<evidence type="ECO:0000256" key="9">
    <source>
        <dbReference type="SAM" id="SignalP"/>
    </source>
</evidence>
<feature type="chain" id="PRO_5012598077" description="Formate/nitrite transporter" evidence="9">
    <location>
        <begin position="23"/>
        <end position="355"/>
    </location>
</feature>
<comment type="subcellular location">
    <subcellularLocation>
        <location evidence="1">Membrane</location>
        <topology evidence="1">Multi-pass membrane protein</topology>
    </subcellularLocation>
</comment>
<dbReference type="GO" id="GO:0015707">
    <property type="term" value="P:nitrite transport"/>
    <property type="evidence" value="ECO:0007669"/>
    <property type="project" value="TreeGrafter"/>
</dbReference>
<keyword evidence="3 8" id="KW-0812">Transmembrane</keyword>
<evidence type="ECO:0008006" key="12">
    <source>
        <dbReference type="Google" id="ProtNLM"/>
    </source>
</evidence>
<feature type="transmembrane region" description="Helical" evidence="8">
    <location>
        <begin position="45"/>
        <end position="74"/>
    </location>
</feature>
<dbReference type="EMBL" id="LT853703">
    <property type="protein sequence ID" value="SMQ55792.1"/>
    <property type="molecule type" value="Genomic_DNA"/>
</dbReference>
<evidence type="ECO:0000256" key="7">
    <source>
        <dbReference type="SAM" id="MobiDB-lite"/>
    </source>
</evidence>
<dbReference type="GO" id="GO:0015513">
    <property type="term" value="F:high-affinity secondary active nitrite transmembrane transporter activity"/>
    <property type="evidence" value="ECO:0007669"/>
    <property type="project" value="TreeGrafter"/>
</dbReference>
<reference evidence="10 11" key="1">
    <citation type="submission" date="2016-06" db="EMBL/GenBank/DDBJ databases">
        <authorList>
            <person name="Kjaerup R.B."/>
            <person name="Dalgaard T.S."/>
            <person name="Juul-Madsen H.R."/>
        </authorList>
    </citation>
    <scope>NUCLEOTIDE SEQUENCE [LARGE SCALE GENOMIC DNA]</scope>
</reference>
<dbReference type="PROSITE" id="PS51257">
    <property type="entry name" value="PROKAR_LIPOPROTEIN"/>
    <property type="match status" value="1"/>
</dbReference>
<evidence type="ECO:0000256" key="1">
    <source>
        <dbReference type="ARBA" id="ARBA00004141"/>
    </source>
</evidence>
<dbReference type="InterPro" id="IPR023271">
    <property type="entry name" value="Aquaporin-like"/>
</dbReference>
<proteinExistence type="inferred from homology"/>
<dbReference type="Gene3D" id="1.20.1080.10">
    <property type="entry name" value="Glycerol uptake facilitator protein"/>
    <property type="match status" value="1"/>
</dbReference>
<feature type="compositionally biased region" description="Basic and acidic residues" evidence="7">
    <location>
        <begin position="263"/>
        <end position="276"/>
    </location>
</feature>
<dbReference type="InterPro" id="IPR000292">
    <property type="entry name" value="For/NO2_transpt"/>
</dbReference>
<evidence type="ECO:0000256" key="3">
    <source>
        <dbReference type="ARBA" id="ARBA00022692"/>
    </source>
</evidence>
<feature type="transmembrane region" description="Helical" evidence="8">
    <location>
        <begin position="86"/>
        <end position="119"/>
    </location>
</feature>
<dbReference type="GO" id="GO:0005886">
    <property type="term" value="C:plasma membrane"/>
    <property type="evidence" value="ECO:0007669"/>
    <property type="project" value="TreeGrafter"/>
</dbReference>
<sequence>MRLDKMFMSAVIAGMLLSFACAALLSTNASPWFQENAPGLLRTIAALIFPFGLTMVIVTGTDLCTGSFMITTIAALQRRISIPKMLLHWFVTFWGNLAGSLFVVAIITGYGGVFSAPVYQKTVFSFNASKVLVPTWHGVFLRGIGANWLVCMAAFLAYMAREYFSKVMAIWWPTFAFVCLGFDHVVANMFFVPTAIFLGDPAISVSFYIWKSLIPALIGNIIGGGLFVGVAYWYIHVSGEQGPISIDGGFFPGDQVVLNGRADDASERASSTERKPSHSSPEAMSQVVGQREVALLPAHDLSIACLHSRKELYELRCALQVRPRTAPARAIADDLVYTDHAAPPSMSASFDMMDL</sequence>
<feature type="transmembrane region" description="Helical" evidence="8">
    <location>
        <begin position="170"/>
        <end position="192"/>
    </location>
</feature>
<feature type="transmembrane region" description="Helical" evidence="8">
    <location>
        <begin position="139"/>
        <end position="158"/>
    </location>
</feature>
<organism evidence="10 11">
    <name type="scientific">Zymoseptoria tritici (strain ST99CH_3D7)</name>
    <dbReference type="NCBI Taxonomy" id="1276538"/>
    <lineage>
        <taxon>Eukaryota</taxon>
        <taxon>Fungi</taxon>
        <taxon>Dikarya</taxon>
        <taxon>Ascomycota</taxon>
        <taxon>Pezizomycotina</taxon>
        <taxon>Dothideomycetes</taxon>
        <taxon>Dothideomycetidae</taxon>
        <taxon>Mycosphaerellales</taxon>
        <taxon>Mycosphaerellaceae</taxon>
        <taxon>Zymoseptoria</taxon>
    </lineage>
</organism>
<evidence type="ECO:0000256" key="8">
    <source>
        <dbReference type="SAM" id="Phobius"/>
    </source>
</evidence>
<keyword evidence="4 8" id="KW-1133">Transmembrane helix</keyword>
<evidence type="ECO:0000313" key="10">
    <source>
        <dbReference type="EMBL" id="SMQ55792.1"/>
    </source>
</evidence>
<feature type="region of interest" description="Disordered" evidence="7">
    <location>
        <begin position="263"/>
        <end position="283"/>
    </location>
</feature>
<comment type="similarity">
    <text evidence="6">Belongs to the FNT transporter (TC 1.A.16) family.</text>
</comment>
<accession>A0A1X7S7Z1</accession>
<name>A0A1X7S7Z1_ZYMT9</name>
<keyword evidence="11" id="KW-1185">Reference proteome</keyword>
<dbReference type="Proteomes" id="UP000215127">
    <property type="component" value="Chromosome 12"/>
</dbReference>
<dbReference type="AlphaFoldDB" id="A0A1X7S7Z1"/>
<dbReference type="PANTHER" id="PTHR30520:SF6">
    <property type="entry name" value="FORMATE_NITRATE FAMILY TRANSPORTER (EUROFUNG)"/>
    <property type="match status" value="1"/>
</dbReference>